<protein>
    <submittedName>
        <fullName evidence="1">Uncharacterized protein</fullName>
    </submittedName>
</protein>
<reference evidence="1" key="1">
    <citation type="submission" date="2014-11" db="EMBL/GenBank/DDBJ databases">
        <authorList>
            <person name="Amaro Gonzalez C."/>
        </authorList>
    </citation>
    <scope>NUCLEOTIDE SEQUENCE</scope>
</reference>
<name>A0A0E9VPS2_ANGAN</name>
<dbReference type="EMBL" id="GBXM01029222">
    <property type="protein sequence ID" value="JAH79355.1"/>
    <property type="molecule type" value="Transcribed_RNA"/>
</dbReference>
<evidence type="ECO:0000313" key="1">
    <source>
        <dbReference type="EMBL" id="JAH79355.1"/>
    </source>
</evidence>
<organism evidence="1">
    <name type="scientific">Anguilla anguilla</name>
    <name type="common">European freshwater eel</name>
    <name type="synonym">Muraena anguilla</name>
    <dbReference type="NCBI Taxonomy" id="7936"/>
    <lineage>
        <taxon>Eukaryota</taxon>
        <taxon>Metazoa</taxon>
        <taxon>Chordata</taxon>
        <taxon>Craniata</taxon>
        <taxon>Vertebrata</taxon>
        <taxon>Euteleostomi</taxon>
        <taxon>Actinopterygii</taxon>
        <taxon>Neopterygii</taxon>
        <taxon>Teleostei</taxon>
        <taxon>Anguilliformes</taxon>
        <taxon>Anguillidae</taxon>
        <taxon>Anguilla</taxon>
    </lineage>
</organism>
<accession>A0A0E9VPS2</accession>
<proteinExistence type="predicted"/>
<sequence>MNWNGFIATFYLFFLKKGSVCILDYY</sequence>
<reference evidence="1" key="2">
    <citation type="journal article" date="2015" name="Fish Shellfish Immunol.">
        <title>Early steps in the European eel (Anguilla anguilla)-Vibrio vulnificus interaction in the gills: Role of the RtxA13 toxin.</title>
        <authorList>
            <person name="Callol A."/>
            <person name="Pajuelo D."/>
            <person name="Ebbesson L."/>
            <person name="Teles M."/>
            <person name="MacKenzie S."/>
            <person name="Amaro C."/>
        </authorList>
    </citation>
    <scope>NUCLEOTIDE SEQUENCE</scope>
</reference>
<dbReference type="AlphaFoldDB" id="A0A0E9VPS2"/>